<dbReference type="Gene3D" id="2.60.120.10">
    <property type="entry name" value="Jelly Rolls"/>
    <property type="match status" value="1"/>
</dbReference>
<comment type="caution">
    <text evidence="5">The sequence shown here is derived from an EMBL/GenBank/DDBJ whole genome shotgun (WGS) entry which is preliminary data.</text>
</comment>
<dbReference type="STRING" id="1423715.FD25_GL000948"/>
<dbReference type="SUPFAM" id="SSF51182">
    <property type="entry name" value="RmlC-like cupins"/>
    <property type="match status" value="1"/>
</dbReference>
<evidence type="ECO:0000259" key="4">
    <source>
        <dbReference type="PROSITE" id="PS01124"/>
    </source>
</evidence>
<dbReference type="EMBL" id="AZDV01000027">
    <property type="protein sequence ID" value="KRK94128.1"/>
    <property type="molecule type" value="Genomic_DNA"/>
</dbReference>
<evidence type="ECO:0000256" key="1">
    <source>
        <dbReference type="ARBA" id="ARBA00023015"/>
    </source>
</evidence>
<dbReference type="PANTHER" id="PTHR43280:SF2">
    <property type="entry name" value="HTH-TYPE TRANSCRIPTIONAL REGULATOR EXSA"/>
    <property type="match status" value="1"/>
</dbReference>
<keyword evidence="2" id="KW-0238">DNA-binding</keyword>
<dbReference type="PATRIC" id="fig|1423715.3.peg.975"/>
<evidence type="ECO:0000313" key="6">
    <source>
        <dbReference type="Proteomes" id="UP000051955"/>
    </source>
</evidence>
<dbReference type="Pfam" id="PF12833">
    <property type="entry name" value="HTH_18"/>
    <property type="match status" value="1"/>
</dbReference>
<dbReference type="Gene3D" id="1.10.10.60">
    <property type="entry name" value="Homeodomain-like"/>
    <property type="match status" value="1"/>
</dbReference>
<dbReference type="OrthoDB" id="9799319at2"/>
<keyword evidence="6" id="KW-1185">Reference proteome</keyword>
<reference evidence="5 6" key="1">
    <citation type="journal article" date="2015" name="Genome Announc.">
        <title>Expanding the biotechnology potential of lactobacilli through comparative genomics of 213 strains and associated genera.</title>
        <authorList>
            <person name="Sun Z."/>
            <person name="Harris H.M."/>
            <person name="McCann A."/>
            <person name="Guo C."/>
            <person name="Argimon S."/>
            <person name="Zhang W."/>
            <person name="Yang X."/>
            <person name="Jeffery I.B."/>
            <person name="Cooney J.C."/>
            <person name="Kagawa T.F."/>
            <person name="Liu W."/>
            <person name="Song Y."/>
            <person name="Salvetti E."/>
            <person name="Wrobel A."/>
            <person name="Rasinkangas P."/>
            <person name="Parkhill J."/>
            <person name="Rea M.C."/>
            <person name="O'Sullivan O."/>
            <person name="Ritari J."/>
            <person name="Douillard F.P."/>
            <person name="Paul Ross R."/>
            <person name="Yang R."/>
            <person name="Briner A.E."/>
            <person name="Felis G.E."/>
            <person name="de Vos W.M."/>
            <person name="Barrangou R."/>
            <person name="Klaenhammer T.R."/>
            <person name="Caufield P.W."/>
            <person name="Cui Y."/>
            <person name="Zhang H."/>
            <person name="O'Toole P.W."/>
        </authorList>
    </citation>
    <scope>NUCLEOTIDE SEQUENCE [LARGE SCALE GENOMIC DNA]</scope>
    <source>
        <strain evidence="5 6">DSM 19394</strain>
    </source>
</reference>
<evidence type="ECO:0000313" key="5">
    <source>
        <dbReference type="EMBL" id="KRK94128.1"/>
    </source>
</evidence>
<name>A0A0R1LFA5_9LACO</name>
<evidence type="ECO:0000256" key="3">
    <source>
        <dbReference type="ARBA" id="ARBA00023163"/>
    </source>
</evidence>
<evidence type="ECO:0000256" key="2">
    <source>
        <dbReference type="ARBA" id="ARBA00023125"/>
    </source>
</evidence>
<dbReference type="Proteomes" id="UP000051955">
    <property type="component" value="Unassembled WGS sequence"/>
</dbReference>
<protein>
    <submittedName>
        <fullName evidence="5">AraC family transcriptional regulator</fullName>
    </submittedName>
</protein>
<dbReference type="PANTHER" id="PTHR43280">
    <property type="entry name" value="ARAC-FAMILY TRANSCRIPTIONAL REGULATOR"/>
    <property type="match status" value="1"/>
</dbReference>
<dbReference type="SUPFAM" id="SSF46689">
    <property type="entry name" value="Homeodomain-like"/>
    <property type="match status" value="1"/>
</dbReference>
<dbReference type="SMART" id="SM00342">
    <property type="entry name" value="HTH_ARAC"/>
    <property type="match status" value="1"/>
</dbReference>
<dbReference type="AlphaFoldDB" id="A0A0R1LFA5"/>
<feature type="domain" description="HTH araC/xylS-type" evidence="4">
    <location>
        <begin position="169"/>
        <end position="267"/>
    </location>
</feature>
<dbReference type="GO" id="GO:0003700">
    <property type="term" value="F:DNA-binding transcription factor activity"/>
    <property type="evidence" value="ECO:0007669"/>
    <property type="project" value="InterPro"/>
</dbReference>
<dbReference type="InterPro" id="IPR011051">
    <property type="entry name" value="RmlC_Cupin_sf"/>
</dbReference>
<keyword evidence="1" id="KW-0805">Transcription regulation</keyword>
<sequence length="285" mass="32437">MPNNHHENVVANVDIGVRFYKSAVTTSGFVPFHWHNSIELVCVFRGKLTFDLNGQTYEIGPRQFMVVSSSVIHSVTNEPNVALVLQVPLPYIATYCRHPEELVFTVGEPQSAAYQRVVADFVQLDRLNEARQSGYLFDFGATILDLLKVLVTQFAHRGNTTNEMTSNLKELMVYINANYATSLSTQKLADQFGYNPSYLSRMFKEQVGLTLTDYLYKVRLNNFYQDLLVTTVPIGTLFKQHGLTNVNTARTLFYQMYNCLPKQARQAYQRTHKKSLGHKSLNSSN</sequence>
<dbReference type="PROSITE" id="PS01124">
    <property type="entry name" value="HTH_ARAC_FAMILY_2"/>
    <property type="match status" value="1"/>
</dbReference>
<dbReference type="InterPro" id="IPR009057">
    <property type="entry name" value="Homeodomain-like_sf"/>
</dbReference>
<proteinExistence type="predicted"/>
<gene>
    <name evidence="5" type="ORF">FD25_GL000948</name>
</gene>
<accession>A0A0R1LFA5</accession>
<dbReference type="GO" id="GO:0043565">
    <property type="term" value="F:sequence-specific DNA binding"/>
    <property type="evidence" value="ECO:0007669"/>
    <property type="project" value="InterPro"/>
</dbReference>
<dbReference type="InterPro" id="IPR018060">
    <property type="entry name" value="HTH_AraC"/>
</dbReference>
<dbReference type="RefSeq" id="WP_057804346.1">
    <property type="nucleotide sequence ID" value="NZ_AZDV01000027.1"/>
</dbReference>
<dbReference type="Pfam" id="PF07883">
    <property type="entry name" value="Cupin_2"/>
    <property type="match status" value="1"/>
</dbReference>
<organism evidence="5 6">
    <name type="scientific">Levilactobacillus acidifarinae DSM 19394 = JCM 15949</name>
    <dbReference type="NCBI Taxonomy" id="1423715"/>
    <lineage>
        <taxon>Bacteria</taxon>
        <taxon>Bacillati</taxon>
        <taxon>Bacillota</taxon>
        <taxon>Bacilli</taxon>
        <taxon>Lactobacillales</taxon>
        <taxon>Lactobacillaceae</taxon>
        <taxon>Levilactobacillus</taxon>
    </lineage>
</organism>
<dbReference type="InterPro" id="IPR013096">
    <property type="entry name" value="Cupin_2"/>
</dbReference>
<dbReference type="InterPro" id="IPR014710">
    <property type="entry name" value="RmlC-like_jellyroll"/>
</dbReference>
<keyword evidence="3" id="KW-0804">Transcription</keyword>